<evidence type="ECO:0000256" key="2">
    <source>
        <dbReference type="ARBA" id="ARBA00016013"/>
    </source>
</evidence>
<reference evidence="9 10" key="1">
    <citation type="submission" date="2018-01" db="EMBL/GenBank/DDBJ databases">
        <title>Genomic Encyclopedia of Type Strains, Phase III (KMG-III): the genomes of soil and plant-associated and newly described type strains.</title>
        <authorList>
            <person name="Whitman W."/>
        </authorList>
    </citation>
    <scope>NUCLEOTIDE SEQUENCE [LARGE SCALE GENOMIC DNA]</scope>
    <source>
        <strain evidence="9 10">1131</strain>
    </source>
</reference>
<evidence type="ECO:0000313" key="9">
    <source>
        <dbReference type="EMBL" id="POR56603.1"/>
    </source>
</evidence>
<evidence type="ECO:0000259" key="7">
    <source>
        <dbReference type="Pfam" id="PF13860"/>
    </source>
</evidence>
<dbReference type="GO" id="GO:0044781">
    <property type="term" value="P:bacterial-type flagellum organization"/>
    <property type="evidence" value="ECO:0007669"/>
    <property type="project" value="UniProtKB-UniRule"/>
</dbReference>
<dbReference type="Gene3D" id="2.30.30.910">
    <property type="match status" value="1"/>
</dbReference>
<feature type="domain" description="FlgD/Vpr Ig-like" evidence="7">
    <location>
        <begin position="127"/>
        <end position="182"/>
    </location>
</feature>
<dbReference type="InterPro" id="IPR005648">
    <property type="entry name" value="FlgD"/>
</dbReference>
<evidence type="ECO:0000259" key="8">
    <source>
        <dbReference type="Pfam" id="PF13861"/>
    </source>
</evidence>
<sequence>MAVSNTSSTTGAGFQNTSSTTNSTSTVSGSQTAIAGNFDQFLSLLTTQLKNQSPLDPLDTNQFTAQLVQFAGVEQQLKMNDTLSALLTLNKATTTTDAVGFIGATITADGATAPLKNGVAYWSVNMASAGTANITVKDSSGSVVRTLTTSLAAGEQTVQWDGSTSTGGTAPAGDYTITIDAKDVSGQAVVAKTEIIGVVDSIDLSGDTPMLKIGTISVPIDKVKKVIKG</sequence>
<keyword evidence="9" id="KW-0969">Cilium</keyword>
<dbReference type="InterPro" id="IPR025963">
    <property type="entry name" value="FLgD_Tudor"/>
</dbReference>
<comment type="function">
    <text evidence="4 5">Required for flagellar hook formation. May act as a scaffolding protein.</text>
</comment>
<keyword evidence="10" id="KW-1185">Reference proteome</keyword>
<comment type="caution">
    <text evidence="9">The sequence shown here is derived from an EMBL/GenBank/DDBJ whole genome shotgun (WGS) entry which is preliminary data.</text>
</comment>
<keyword evidence="3 5" id="KW-1005">Bacterial flagellum biogenesis</keyword>
<dbReference type="RefSeq" id="WP_103716220.1">
    <property type="nucleotide sequence ID" value="NZ_PQFZ01000001.1"/>
</dbReference>
<dbReference type="Pfam" id="PF13861">
    <property type="entry name" value="FLgD_tudor"/>
    <property type="match status" value="1"/>
</dbReference>
<name>A0A2S4MPC7_9HYPH</name>
<evidence type="ECO:0000256" key="1">
    <source>
        <dbReference type="ARBA" id="ARBA00010577"/>
    </source>
</evidence>
<gene>
    <name evidence="9" type="ORF">CYD53_101124</name>
</gene>
<protein>
    <recommendedName>
        <fullName evidence="2 5">Basal-body rod modification protein FlgD</fullName>
    </recommendedName>
</protein>
<feature type="region of interest" description="Disordered" evidence="6">
    <location>
        <begin position="1"/>
        <end position="26"/>
    </location>
</feature>
<evidence type="ECO:0000256" key="5">
    <source>
        <dbReference type="RuleBase" id="RU362076"/>
    </source>
</evidence>
<feature type="compositionally biased region" description="Polar residues" evidence="6">
    <location>
        <begin position="1"/>
        <end position="16"/>
    </location>
</feature>
<evidence type="ECO:0000256" key="6">
    <source>
        <dbReference type="SAM" id="MobiDB-lite"/>
    </source>
</evidence>
<evidence type="ECO:0000313" key="10">
    <source>
        <dbReference type="Proteomes" id="UP000236919"/>
    </source>
</evidence>
<dbReference type="OrthoDB" id="9785233at2"/>
<dbReference type="EMBL" id="PQFZ01000001">
    <property type="protein sequence ID" value="POR56603.1"/>
    <property type="molecule type" value="Genomic_DNA"/>
</dbReference>
<evidence type="ECO:0000256" key="4">
    <source>
        <dbReference type="ARBA" id="ARBA00024746"/>
    </source>
</evidence>
<dbReference type="Gene3D" id="2.60.40.4070">
    <property type="match status" value="1"/>
</dbReference>
<proteinExistence type="inferred from homology"/>
<keyword evidence="9" id="KW-0966">Cell projection</keyword>
<accession>A0A2S4MPC7</accession>
<dbReference type="Pfam" id="PF13860">
    <property type="entry name" value="FlgD_ig"/>
    <property type="match status" value="1"/>
</dbReference>
<dbReference type="AlphaFoldDB" id="A0A2S4MPC7"/>
<dbReference type="Proteomes" id="UP000236919">
    <property type="component" value="Unassembled WGS sequence"/>
</dbReference>
<comment type="similarity">
    <text evidence="1 5">Belongs to the FlgD family.</text>
</comment>
<dbReference type="InterPro" id="IPR025965">
    <property type="entry name" value="FlgD/Vpr_Ig-like"/>
</dbReference>
<feature type="domain" description="FlgD Tudor-like" evidence="8">
    <location>
        <begin position="95"/>
        <end position="224"/>
    </location>
</feature>
<dbReference type="Pfam" id="PF03963">
    <property type="entry name" value="FlgD"/>
    <property type="match status" value="1"/>
</dbReference>
<organism evidence="9 10">
    <name type="scientific">Bosea psychrotolerans</name>
    <dbReference type="NCBI Taxonomy" id="1871628"/>
    <lineage>
        <taxon>Bacteria</taxon>
        <taxon>Pseudomonadati</taxon>
        <taxon>Pseudomonadota</taxon>
        <taxon>Alphaproteobacteria</taxon>
        <taxon>Hyphomicrobiales</taxon>
        <taxon>Boseaceae</taxon>
        <taxon>Bosea</taxon>
    </lineage>
</organism>
<evidence type="ECO:0000256" key="3">
    <source>
        <dbReference type="ARBA" id="ARBA00022795"/>
    </source>
</evidence>
<feature type="compositionally biased region" description="Low complexity" evidence="6">
    <location>
        <begin position="17"/>
        <end position="26"/>
    </location>
</feature>
<keyword evidence="9" id="KW-0282">Flagellum</keyword>